<dbReference type="AlphaFoldDB" id="A0A0F9KC62"/>
<comment type="caution">
    <text evidence="2">The sequence shown here is derived from an EMBL/GenBank/DDBJ whole genome shotgun (WGS) entry which is preliminary data.</text>
</comment>
<sequence length="139" mass="15907">MEKFFNHIQLGYLGLIPFLGCVGWPLMFGSNSLNLEFFTFYSIGILAFMSGNLWRAGEQSYSDAIKAVLPVIPVPFLSFLPVEWALAWLGASFWLVLIFEKATPQWQTYHKDYQKMRVVLTSVVFVCHILTIGMSIYPK</sequence>
<accession>A0A0F9KC62</accession>
<keyword evidence="1" id="KW-0812">Transmembrane</keyword>
<organism evidence="2">
    <name type="scientific">marine sediment metagenome</name>
    <dbReference type="NCBI Taxonomy" id="412755"/>
    <lineage>
        <taxon>unclassified sequences</taxon>
        <taxon>metagenomes</taxon>
        <taxon>ecological metagenomes</taxon>
    </lineage>
</organism>
<feature type="transmembrane region" description="Helical" evidence="1">
    <location>
        <begin position="6"/>
        <end position="26"/>
    </location>
</feature>
<evidence type="ECO:0000256" key="1">
    <source>
        <dbReference type="SAM" id="Phobius"/>
    </source>
</evidence>
<keyword evidence="1" id="KW-0472">Membrane</keyword>
<dbReference type="EMBL" id="LAZR01008317">
    <property type="protein sequence ID" value="KKM79548.1"/>
    <property type="molecule type" value="Genomic_DNA"/>
</dbReference>
<reference evidence="2" key="1">
    <citation type="journal article" date="2015" name="Nature">
        <title>Complex archaea that bridge the gap between prokaryotes and eukaryotes.</title>
        <authorList>
            <person name="Spang A."/>
            <person name="Saw J.H."/>
            <person name="Jorgensen S.L."/>
            <person name="Zaremba-Niedzwiedzka K."/>
            <person name="Martijn J."/>
            <person name="Lind A.E."/>
            <person name="van Eijk R."/>
            <person name="Schleper C."/>
            <person name="Guy L."/>
            <person name="Ettema T.J."/>
        </authorList>
    </citation>
    <scope>NUCLEOTIDE SEQUENCE</scope>
</reference>
<feature type="transmembrane region" description="Helical" evidence="1">
    <location>
        <begin position="118"/>
        <end position="137"/>
    </location>
</feature>
<gene>
    <name evidence="2" type="ORF">LCGC14_1348820</name>
</gene>
<dbReference type="Pfam" id="PF11911">
    <property type="entry name" value="DUF3429"/>
    <property type="match status" value="1"/>
</dbReference>
<keyword evidence="1" id="KW-1133">Transmembrane helix</keyword>
<protein>
    <recommendedName>
        <fullName evidence="3">DUF3429 domain-containing protein</fullName>
    </recommendedName>
</protein>
<dbReference type="InterPro" id="IPR021836">
    <property type="entry name" value="DUF3429"/>
</dbReference>
<evidence type="ECO:0008006" key="3">
    <source>
        <dbReference type="Google" id="ProtNLM"/>
    </source>
</evidence>
<name>A0A0F9KC62_9ZZZZ</name>
<evidence type="ECO:0000313" key="2">
    <source>
        <dbReference type="EMBL" id="KKM79548.1"/>
    </source>
</evidence>
<feature type="transmembrane region" description="Helical" evidence="1">
    <location>
        <begin position="76"/>
        <end position="97"/>
    </location>
</feature>
<feature type="transmembrane region" description="Helical" evidence="1">
    <location>
        <begin position="38"/>
        <end position="56"/>
    </location>
</feature>
<proteinExistence type="predicted"/>